<dbReference type="InterPro" id="IPR001870">
    <property type="entry name" value="B30.2/SPRY"/>
</dbReference>
<protein>
    <recommendedName>
        <fullName evidence="1">B30.2/SPRY domain-containing protein</fullName>
    </recommendedName>
</protein>
<evidence type="ECO:0000313" key="3">
    <source>
        <dbReference type="Proteomes" id="UP001620645"/>
    </source>
</evidence>
<dbReference type="InterPro" id="IPR043136">
    <property type="entry name" value="B30.2/SPRY_sf"/>
</dbReference>
<dbReference type="Pfam" id="PF00622">
    <property type="entry name" value="SPRY"/>
    <property type="match status" value="1"/>
</dbReference>
<dbReference type="SUPFAM" id="SSF49899">
    <property type="entry name" value="Concanavalin A-like lectins/glucanases"/>
    <property type="match status" value="1"/>
</dbReference>
<feature type="domain" description="B30.2/SPRY" evidence="1">
    <location>
        <begin position="1"/>
        <end position="104"/>
    </location>
</feature>
<dbReference type="InterPro" id="IPR003877">
    <property type="entry name" value="SPRY_dom"/>
</dbReference>
<name>A0ABD2K6Q0_HETSC</name>
<dbReference type="AlphaFoldDB" id="A0ABD2K6Q0"/>
<dbReference type="Gene3D" id="2.60.120.920">
    <property type="match status" value="1"/>
</dbReference>
<accession>A0ABD2K6Q0</accession>
<organism evidence="2 3">
    <name type="scientific">Heterodera schachtii</name>
    <name type="common">Sugarbeet cyst nematode worm</name>
    <name type="synonym">Tylenchus schachtii</name>
    <dbReference type="NCBI Taxonomy" id="97005"/>
    <lineage>
        <taxon>Eukaryota</taxon>
        <taxon>Metazoa</taxon>
        <taxon>Ecdysozoa</taxon>
        <taxon>Nematoda</taxon>
        <taxon>Chromadorea</taxon>
        <taxon>Rhabditida</taxon>
        <taxon>Tylenchina</taxon>
        <taxon>Tylenchomorpha</taxon>
        <taxon>Tylenchoidea</taxon>
        <taxon>Heteroderidae</taxon>
        <taxon>Heteroderinae</taxon>
        <taxon>Heterodera</taxon>
    </lineage>
</organism>
<sequence>MILNSVLFGFAVKQPTPLGYLIERTDTFTFSSLGKFCANGSKRIDTATFSRGDVVGIGLDFGTRQIFFTKNGQLFEFKYTLDSDFSADFDNLFPFVSLYEWKDD</sequence>
<evidence type="ECO:0000259" key="1">
    <source>
        <dbReference type="PROSITE" id="PS50188"/>
    </source>
</evidence>
<dbReference type="Proteomes" id="UP001620645">
    <property type="component" value="Unassembled WGS sequence"/>
</dbReference>
<dbReference type="EMBL" id="JBICCN010000045">
    <property type="protein sequence ID" value="KAL3098566.1"/>
    <property type="molecule type" value="Genomic_DNA"/>
</dbReference>
<dbReference type="PROSITE" id="PS50188">
    <property type="entry name" value="B302_SPRY"/>
    <property type="match status" value="1"/>
</dbReference>
<dbReference type="InterPro" id="IPR013320">
    <property type="entry name" value="ConA-like_dom_sf"/>
</dbReference>
<comment type="caution">
    <text evidence="2">The sequence shown here is derived from an EMBL/GenBank/DDBJ whole genome shotgun (WGS) entry which is preliminary data.</text>
</comment>
<reference evidence="2 3" key="1">
    <citation type="submission" date="2024-10" db="EMBL/GenBank/DDBJ databases">
        <authorList>
            <person name="Kim D."/>
        </authorList>
    </citation>
    <scope>NUCLEOTIDE SEQUENCE [LARGE SCALE GENOMIC DNA]</scope>
    <source>
        <strain evidence="2">Taebaek</strain>
    </source>
</reference>
<evidence type="ECO:0000313" key="2">
    <source>
        <dbReference type="EMBL" id="KAL3098566.1"/>
    </source>
</evidence>
<gene>
    <name evidence="2" type="ORF">niasHS_000103</name>
</gene>
<proteinExistence type="predicted"/>
<keyword evidence="3" id="KW-1185">Reference proteome</keyword>